<evidence type="ECO:0000313" key="10">
    <source>
        <dbReference type="EMBL" id="VDM71034.1"/>
    </source>
</evidence>
<dbReference type="GO" id="GO:0008188">
    <property type="term" value="F:neuropeptide receptor activity"/>
    <property type="evidence" value="ECO:0007669"/>
    <property type="project" value="TreeGrafter"/>
</dbReference>
<dbReference type="InterPro" id="IPR000276">
    <property type="entry name" value="GPCR_Rhodpsn"/>
</dbReference>
<dbReference type="InterPro" id="IPR017452">
    <property type="entry name" value="GPCR_Rhodpsn_7TM"/>
</dbReference>
<evidence type="ECO:0000256" key="7">
    <source>
        <dbReference type="ARBA" id="ARBA00023224"/>
    </source>
</evidence>
<dbReference type="AlphaFoldDB" id="A0A3P7IZB2"/>
<dbReference type="Proteomes" id="UP000270094">
    <property type="component" value="Unassembled WGS sequence"/>
</dbReference>
<feature type="transmembrane region" description="Helical" evidence="8">
    <location>
        <begin position="30"/>
        <end position="57"/>
    </location>
</feature>
<keyword evidence="11" id="KW-1185">Reference proteome</keyword>
<dbReference type="OrthoDB" id="5962705at2759"/>
<evidence type="ECO:0000256" key="3">
    <source>
        <dbReference type="ARBA" id="ARBA00022989"/>
    </source>
</evidence>
<keyword evidence="3 8" id="KW-1133">Transmembrane helix</keyword>
<sequence>MPCSPIHYDLENITSYVTNVMGSRCQSDAIWIPTVITYSIIFIVGTVGNICTCLVIIRNKSMHTHTNYYLLSLALSDLLVLFLGIVPFLL</sequence>
<dbReference type="Gene3D" id="1.20.1070.10">
    <property type="entry name" value="Rhodopsin 7-helix transmembrane proteins"/>
    <property type="match status" value="1"/>
</dbReference>
<evidence type="ECO:0000256" key="6">
    <source>
        <dbReference type="ARBA" id="ARBA00023170"/>
    </source>
</evidence>
<dbReference type="GO" id="GO:0005886">
    <property type="term" value="C:plasma membrane"/>
    <property type="evidence" value="ECO:0007669"/>
    <property type="project" value="TreeGrafter"/>
</dbReference>
<dbReference type="PRINTS" id="PR00237">
    <property type="entry name" value="GPCRRHODOPSN"/>
</dbReference>
<evidence type="ECO:0000256" key="5">
    <source>
        <dbReference type="ARBA" id="ARBA00023136"/>
    </source>
</evidence>
<proteinExistence type="predicted"/>
<dbReference type="PANTHER" id="PTHR24243:SF208">
    <property type="entry name" value="PYROKININ-1 RECEPTOR"/>
    <property type="match status" value="1"/>
</dbReference>
<keyword evidence="6" id="KW-0675">Receptor</keyword>
<gene>
    <name evidence="10" type="ORF">SVUK_LOCUS6032</name>
</gene>
<dbReference type="SUPFAM" id="SSF81321">
    <property type="entry name" value="Family A G protein-coupled receptor-like"/>
    <property type="match status" value="1"/>
</dbReference>
<name>A0A3P7IZB2_STRVU</name>
<evidence type="ECO:0000313" key="11">
    <source>
        <dbReference type="Proteomes" id="UP000270094"/>
    </source>
</evidence>
<dbReference type="EMBL" id="UYYB01018578">
    <property type="protein sequence ID" value="VDM71034.1"/>
    <property type="molecule type" value="Genomic_DNA"/>
</dbReference>
<dbReference type="PANTHER" id="PTHR24243">
    <property type="entry name" value="G-PROTEIN COUPLED RECEPTOR"/>
    <property type="match status" value="1"/>
</dbReference>
<evidence type="ECO:0000259" key="9">
    <source>
        <dbReference type="PROSITE" id="PS50262"/>
    </source>
</evidence>
<keyword evidence="5 8" id="KW-0472">Membrane</keyword>
<feature type="transmembrane region" description="Helical" evidence="8">
    <location>
        <begin position="69"/>
        <end position="89"/>
    </location>
</feature>
<evidence type="ECO:0000256" key="1">
    <source>
        <dbReference type="ARBA" id="ARBA00004141"/>
    </source>
</evidence>
<keyword evidence="2 8" id="KW-0812">Transmembrane</keyword>
<feature type="domain" description="G-protein coupled receptors family 1 profile" evidence="9">
    <location>
        <begin position="48"/>
        <end position="90"/>
    </location>
</feature>
<keyword evidence="7" id="KW-0807">Transducer</keyword>
<comment type="subcellular location">
    <subcellularLocation>
        <location evidence="1">Membrane</location>
        <topology evidence="1">Multi-pass membrane protein</topology>
    </subcellularLocation>
</comment>
<evidence type="ECO:0000256" key="4">
    <source>
        <dbReference type="ARBA" id="ARBA00023040"/>
    </source>
</evidence>
<keyword evidence="4" id="KW-0297">G-protein coupled receptor</keyword>
<evidence type="ECO:0000256" key="2">
    <source>
        <dbReference type="ARBA" id="ARBA00022692"/>
    </source>
</evidence>
<accession>A0A3P7IZB2</accession>
<evidence type="ECO:0000256" key="8">
    <source>
        <dbReference type="SAM" id="Phobius"/>
    </source>
</evidence>
<dbReference type="PROSITE" id="PS50262">
    <property type="entry name" value="G_PROTEIN_RECEP_F1_2"/>
    <property type="match status" value="1"/>
</dbReference>
<protein>
    <recommendedName>
        <fullName evidence="9">G-protein coupled receptors family 1 profile domain-containing protein</fullName>
    </recommendedName>
</protein>
<reference evidence="10 11" key="1">
    <citation type="submission" date="2018-11" db="EMBL/GenBank/DDBJ databases">
        <authorList>
            <consortium name="Pathogen Informatics"/>
        </authorList>
    </citation>
    <scope>NUCLEOTIDE SEQUENCE [LARGE SCALE GENOMIC DNA]</scope>
</reference>
<dbReference type="Pfam" id="PF00001">
    <property type="entry name" value="7tm_1"/>
    <property type="match status" value="1"/>
</dbReference>
<organism evidence="10 11">
    <name type="scientific">Strongylus vulgaris</name>
    <name type="common">Blood worm</name>
    <dbReference type="NCBI Taxonomy" id="40348"/>
    <lineage>
        <taxon>Eukaryota</taxon>
        <taxon>Metazoa</taxon>
        <taxon>Ecdysozoa</taxon>
        <taxon>Nematoda</taxon>
        <taxon>Chromadorea</taxon>
        <taxon>Rhabditida</taxon>
        <taxon>Rhabditina</taxon>
        <taxon>Rhabditomorpha</taxon>
        <taxon>Strongyloidea</taxon>
        <taxon>Strongylidae</taxon>
        <taxon>Strongylus</taxon>
    </lineage>
</organism>